<accession>A0ABZ1U7S1</accession>
<dbReference type="PANTHER" id="PTHR46825:SF7">
    <property type="entry name" value="D-ALANYL-D-ALANINE CARBOXYPEPTIDASE"/>
    <property type="match status" value="1"/>
</dbReference>
<dbReference type="Proteomes" id="UP001432222">
    <property type="component" value="Chromosome"/>
</dbReference>
<dbReference type="Pfam" id="PF00144">
    <property type="entry name" value="Beta-lactamase"/>
    <property type="match status" value="1"/>
</dbReference>
<evidence type="ECO:0000256" key="1">
    <source>
        <dbReference type="SAM" id="SignalP"/>
    </source>
</evidence>
<dbReference type="PANTHER" id="PTHR46825">
    <property type="entry name" value="D-ALANYL-D-ALANINE-CARBOXYPEPTIDASE/ENDOPEPTIDASE AMPH"/>
    <property type="match status" value="1"/>
</dbReference>
<feature type="signal peptide" evidence="1">
    <location>
        <begin position="1"/>
        <end position="26"/>
    </location>
</feature>
<keyword evidence="1" id="KW-0732">Signal</keyword>
<keyword evidence="4" id="KW-1185">Reference proteome</keyword>
<dbReference type="Gene3D" id="3.40.710.10">
    <property type="entry name" value="DD-peptidase/beta-lactamase superfamily"/>
    <property type="match status" value="1"/>
</dbReference>
<feature type="domain" description="Beta-lactamase-related" evidence="2">
    <location>
        <begin position="40"/>
        <end position="365"/>
    </location>
</feature>
<sequence>MSRWKAVTLVVTAAALVATAAAPATAATKAATTARPDAVQQRLDALLAETGAPGALGTVRSLDGRTRSYTAGVGDVATGAAVPKDGRVRVGSNTKTFTAVVVLQLVAQGRLELDAPVERYLPGVVRGDGIDGNRITLRHLLQQTSGLPNYTLHLGDDVRRYEPRELLDIALRYPADAAPEDHKWAYSNTNYVLAGLVVEAVTQRSLGQEIERRIVRPLGLRHTYFPAPGDATIRGAHPHGYYRESADGPLVDITDMDPSWAWAAGQLVSTPSELGRFFTALLDGELLPPAQLAEMRTTTPAGEPFAAGTGYGLGLVSTPLSCGGEYWGHGGSIPGYETRVGVTADGRAATVTMTVQAPDKAAARKLEGVIDAALCR</sequence>
<dbReference type="InterPro" id="IPR050491">
    <property type="entry name" value="AmpC-like"/>
</dbReference>
<protein>
    <submittedName>
        <fullName evidence="3">Beta-lactamase family protein</fullName>
    </submittedName>
</protein>
<dbReference type="EMBL" id="CP108110">
    <property type="protein sequence ID" value="WUQ87220.1"/>
    <property type="molecule type" value="Genomic_DNA"/>
</dbReference>
<name>A0ABZ1U7S1_9ACTN</name>
<evidence type="ECO:0000259" key="2">
    <source>
        <dbReference type="Pfam" id="PF00144"/>
    </source>
</evidence>
<dbReference type="InterPro" id="IPR012338">
    <property type="entry name" value="Beta-lactam/transpept-like"/>
</dbReference>
<organism evidence="3 4">
    <name type="scientific">Kitasatospora purpeofusca</name>
    <dbReference type="NCBI Taxonomy" id="67352"/>
    <lineage>
        <taxon>Bacteria</taxon>
        <taxon>Bacillati</taxon>
        <taxon>Actinomycetota</taxon>
        <taxon>Actinomycetes</taxon>
        <taxon>Kitasatosporales</taxon>
        <taxon>Streptomycetaceae</taxon>
        <taxon>Kitasatospora</taxon>
    </lineage>
</organism>
<dbReference type="RefSeq" id="WP_328957780.1">
    <property type="nucleotide sequence ID" value="NZ_CP108110.1"/>
</dbReference>
<proteinExistence type="predicted"/>
<dbReference type="SUPFAM" id="SSF56601">
    <property type="entry name" value="beta-lactamase/transpeptidase-like"/>
    <property type="match status" value="1"/>
</dbReference>
<gene>
    <name evidence="3" type="ORF">OHA16_32220</name>
</gene>
<evidence type="ECO:0000313" key="3">
    <source>
        <dbReference type="EMBL" id="WUQ87220.1"/>
    </source>
</evidence>
<dbReference type="InterPro" id="IPR001466">
    <property type="entry name" value="Beta-lactam-related"/>
</dbReference>
<evidence type="ECO:0000313" key="4">
    <source>
        <dbReference type="Proteomes" id="UP001432222"/>
    </source>
</evidence>
<feature type="chain" id="PRO_5046999788" evidence="1">
    <location>
        <begin position="27"/>
        <end position="376"/>
    </location>
</feature>
<reference evidence="3" key="1">
    <citation type="submission" date="2022-10" db="EMBL/GenBank/DDBJ databases">
        <title>The complete genomes of actinobacterial strains from the NBC collection.</title>
        <authorList>
            <person name="Joergensen T.S."/>
            <person name="Alvarez Arevalo M."/>
            <person name="Sterndorff E.B."/>
            <person name="Faurdal D."/>
            <person name="Vuksanovic O."/>
            <person name="Mourched A.-S."/>
            <person name="Charusanti P."/>
            <person name="Shaw S."/>
            <person name="Blin K."/>
            <person name="Weber T."/>
        </authorList>
    </citation>
    <scope>NUCLEOTIDE SEQUENCE</scope>
    <source>
        <strain evidence="3">NBC_00222</strain>
    </source>
</reference>